<keyword evidence="2" id="KW-1185">Reference proteome</keyword>
<dbReference type="Proteomes" id="UP000054262">
    <property type="component" value="Unassembled WGS sequence"/>
</dbReference>
<accession>A0P517</accession>
<dbReference type="EMBL" id="AAUX01000001">
    <property type="protein sequence ID" value="EAV46627.1"/>
    <property type="molecule type" value="Genomic_DNA"/>
</dbReference>
<name>A0P517_9PROT</name>
<proteinExistence type="predicted"/>
<organism evidence="1 2">
    <name type="scientific">Methylophilales bacterium HTCC2181</name>
    <dbReference type="NCBI Taxonomy" id="383631"/>
    <lineage>
        <taxon>Bacteria</taxon>
        <taxon>Pseudomonadati</taxon>
        <taxon>Pseudomonadota</taxon>
        <taxon>Betaproteobacteria</taxon>
        <taxon>Nitrosomonadales</taxon>
        <taxon>OM43 clade</taxon>
    </lineage>
</organism>
<protein>
    <submittedName>
        <fullName evidence="1">Uncharacterized protein</fullName>
    </submittedName>
</protein>
<evidence type="ECO:0000313" key="2">
    <source>
        <dbReference type="Proteomes" id="UP000054262"/>
    </source>
</evidence>
<sequence length="34" mass="3847">MTQPTLPRSGLKSQINLNKKLSLAEKIHRNEDVS</sequence>
<evidence type="ECO:0000313" key="1">
    <source>
        <dbReference type="EMBL" id="EAV46627.1"/>
    </source>
</evidence>
<dbReference type="AlphaFoldDB" id="A0P517"/>
<comment type="caution">
    <text evidence="1">The sequence shown here is derived from an EMBL/GenBank/DDBJ whole genome shotgun (WGS) entry which is preliminary data.</text>
</comment>
<reference evidence="1 2" key="1">
    <citation type="submission" date="2006-11" db="EMBL/GenBank/DDBJ databases">
        <authorList>
            <person name="Giovannoni S."/>
            <person name="Vergin K."/>
            <person name="Ferriera S."/>
            <person name="Johnson J."/>
            <person name="Kravitz S."/>
            <person name="Beeson K."/>
            <person name="Sutton G."/>
            <person name="Rogers Y.-H."/>
            <person name="Friedman R."/>
            <person name="Frazier M."/>
            <person name="Venter J.C."/>
        </authorList>
    </citation>
    <scope>NUCLEOTIDE SEQUENCE [LARGE SCALE GENOMIC DNA]</scope>
    <source>
        <strain evidence="1 2">HTCC2181</strain>
    </source>
</reference>
<gene>
    <name evidence="1" type="ORF">MB2181_01100</name>
</gene>